<evidence type="ECO:0000313" key="5">
    <source>
        <dbReference type="Proteomes" id="UP000535509"/>
    </source>
</evidence>
<evidence type="ECO:0000313" key="6">
    <source>
        <dbReference type="Proteomes" id="UP000557842"/>
    </source>
</evidence>
<protein>
    <submittedName>
        <fullName evidence="3">Uncharacterized protein</fullName>
    </submittedName>
</protein>
<accession>A0A5L4XJG9</accession>
<proteinExistence type="predicted"/>
<dbReference type="EMBL" id="AABTCC010000015">
    <property type="protein sequence ID" value="EAI8859339.1"/>
    <property type="molecule type" value="Genomic_DNA"/>
</dbReference>
<evidence type="ECO:0000313" key="4">
    <source>
        <dbReference type="EMBL" id="EAK0469336.1"/>
    </source>
</evidence>
<sequence length="235" mass="27216">MDFIKNFIKLRFILVEYDKIIKPFSKGEKVKMIKKIAIILSASLVYASEFQSDFLKQNGDSLILKPFEIKNQISSEVLEAKQSKIISPNFELNNDNFDLKSIDLLSIDSLNFNNPYLDKFKLNIDNKIDKKDKNYFSNNSMGIEYATSFANFDIKTKLNATYEKDIKNSTITPNIEISKEIFDKTKVGAVINQKNGEYSNVPYIDLSLNKNMSFNVSYDDFENSQNIYTKFKIIY</sequence>
<evidence type="ECO:0000313" key="3">
    <source>
        <dbReference type="EMBL" id="EAK0453484.1"/>
    </source>
</evidence>
<dbReference type="EMBL" id="AABQDW010000014">
    <property type="protein sequence ID" value="EAI5408559.1"/>
    <property type="molecule type" value="Genomic_DNA"/>
</dbReference>
<gene>
    <name evidence="3" type="ORF">AAH17_07440</name>
    <name evidence="4" type="ORF">AAH24_08205</name>
    <name evidence="1" type="ORF">BVH53_07605</name>
    <name evidence="2" type="ORF">CX802_05755</name>
</gene>
<dbReference type="Proteomes" id="UP000535509">
    <property type="component" value="Unassembled WGS sequence"/>
</dbReference>
<name>A0A5L4XJG9_CAMFE</name>
<reference evidence="3 6" key="1">
    <citation type="submission" date="2018-05" db="EMBL/GenBank/DDBJ databases">
        <authorList>
            <consortium name="PulseNet: The National Subtyping Network for Foodborne Disease Surveillance"/>
            <person name="Tarr C.L."/>
            <person name="Trees E."/>
            <person name="Katz L.S."/>
            <person name="Carleton-Romer H.A."/>
            <person name="Stroika S."/>
            <person name="Kucerova Z."/>
            <person name="Roache K.F."/>
            <person name="Sabol A.L."/>
            <person name="Besser J."/>
            <person name="Gerner-Smidt P."/>
        </authorList>
    </citation>
    <scope>NUCLEOTIDE SEQUENCE</scope>
    <source>
        <strain evidence="3">2014D-0197</strain>
        <strain evidence="1 6">2016D-0221</strain>
        <strain evidence="4">D4313</strain>
        <strain evidence="2 5">PNUSAC001503</strain>
    </source>
</reference>
<evidence type="ECO:0000313" key="2">
    <source>
        <dbReference type="EMBL" id="EAI8859339.1"/>
    </source>
</evidence>
<keyword evidence="5" id="KW-1185">Reference proteome</keyword>
<dbReference type="AlphaFoldDB" id="A0A5L4XJG9"/>
<dbReference type="EMBL" id="AACCXM010000009">
    <property type="protein sequence ID" value="EAK0469336.1"/>
    <property type="molecule type" value="Genomic_DNA"/>
</dbReference>
<organism evidence="3">
    <name type="scientific">Campylobacter fetus</name>
    <dbReference type="NCBI Taxonomy" id="196"/>
    <lineage>
        <taxon>Bacteria</taxon>
        <taxon>Pseudomonadati</taxon>
        <taxon>Campylobacterota</taxon>
        <taxon>Epsilonproteobacteria</taxon>
        <taxon>Campylobacterales</taxon>
        <taxon>Campylobacteraceae</taxon>
        <taxon>Campylobacter</taxon>
    </lineage>
</organism>
<dbReference type="EMBL" id="AACCXK010000013">
    <property type="protein sequence ID" value="EAK0453484.1"/>
    <property type="molecule type" value="Genomic_DNA"/>
</dbReference>
<comment type="caution">
    <text evidence="3">The sequence shown here is derived from an EMBL/GenBank/DDBJ whole genome shotgun (WGS) entry which is preliminary data.</text>
</comment>
<evidence type="ECO:0000313" key="1">
    <source>
        <dbReference type="EMBL" id="EAI5408559.1"/>
    </source>
</evidence>
<dbReference type="Proteomes" id="UP000557842">
    <property type="component" value="Unassembled WGS sequence"/>
</dbReference>